<dbReference type="PANTHER" id="PTHR43856:SF1">
    <property type="entry name" value="MITOCHONDRIAL CARDIOLIPIN HYDROLASE"/>
    <property type="match status" value="1"/>
</dbReference>
<evidence type="ECO:0000256" key="4">
    <source>
        <dbReference type="ARBA" id="ARBA00022801"/>
    </source>
</evidence>
<dbReference type="GO" id="GO:0016042">
    <property type="term" value="P:lipid catabolic process"/>
    <property type="evidence" value="ECO:0007669"/>
    <property type="project" value="UniProtKB-KW"/>
</dbReference>
<evidence type="ECO:0000313" key="9">
    <source>
        <dbReference type="Proteomes" id="UP000248925"/>
    </source>
</evidence>
<proteinExistence type="inferred from homology"/>
<evidence type="ECO:0000256" key="2">
    <source>
        <dbReference type="ARBA" id="ARBA00008664"/>
    </source>
</evidence>
<dbReference type="Proteomes" id="UP000248925">
    <property type="component" value="Unassembled WGS sequence"/>
</dbReference>
<comment type="caution">
    <text evidence="8">The sequence shown here is derived from an EMBL/GenBank/DDBJ whole genome shotgun (WGS) entry which is preliminary data.</text>
</comment>
<dbReference type="CDD" id="cd09173">
    <property type="entry name" value="PLDc_Nuc_like_unchar1_2"/>
    <property type="match status" value="1"/>
</dbReference>
<evidence type="ECO:0000256" key="6">
    <source>
        <dbReference type="ARBA" id="ARBA00023098"/>
    </source>
</evidence>
<evidence type="ECO:0000313" key="8">
    <source>
        <dbReference type="EMBL" id="PZM07383.1"/>
    </source>
</evidence>
<accession>A0A2W4E479</accession>
<keyword evidence="9" id="KW-1185">Reference proteome</keyword>
<dbReference type="GO" id="GO:0004630">
    <property type="term" value="F:phospholipase D activity"/>
    <property type="evidence" value="ECO:0007669"/>
    <property type="project" value="UniProtKB-EC"/>
</dbReference>
<keyword evidence="4" id="KW-0378">Hydrolase</keyword>
<evidence type="ECO:0000256" key="3">
    <source>
        <dbReference type="ARBA" id="ARBA00012027"/>
    </source>
</evidence>
<dbReference type="EMBL" id="PCDP01000084">
    <property type="protein sequence ID" value="PZM07383.1"/>
    <property type="molecule type" value="Genomic_DNA"/>
</dbReference>
<name>A0A2W4E479_9HYPH</name>
<comment type="catalytic activity">
    <reaction evidence="1">
        <text>a 1,2-diacyl-sn-glycero-3-phosphocholine + H2O = a 1,2-diacyl-sn-glycero-3-phosphate + choline + H(+)</text>
        <dbReference type="Rhea" id="RHEA:14445"/>
        <dbReference type="ChEBI" id="CHEBI:15354"/>
        <dbReference type="ChEBI" id="CHEBI:15377"/>
        <dbReference type="ChEBI" id="CHEBI:15378"/>
        <dbReference type="ChEBI" id="CHEBI:57643"/>
        <dbReference type="ChEBI" id="CHEBI:58608"/>
        <dbReference type="EC" id="3.1.4.4"/>
    </reaction>
</comment>
<dbReference type="PANTHER" id="PTHR43856">
    <property type="entry name" value="CARDIOLIPIN HYDROLASE"/>
    <property type="match status" value="1"/>
</dbReference>
<dbReference type="GO" id="GO:0016891">
    <property type="term" value="F:RNA endonuclease activity producing 5'-phosphomonoesters, hydrolytic mechanism"/>
    <property type="evidence" value="ECO:0007669"/>
    <property type="project" value="TreeGrafter"/>
</dbReference>
<keyword evidence="6" id="KW-0443">Lipid metabolism</keyword>
<keyword evidence="5" id="KW-0442">Lipid degradation</keyword>
<sequence>MPVHEVEGATGALKVKLRRGERMCLIGMNVDPKPAPDFVGFAIEVQSPGAAGFQWLRNRLAFDYPQGTTLTGNRDYLTSQAPLQTFRWIHFPYQPKPGEYAYRVTMMHMTAAALRAGDQVTVGIELFDETVPGFVDIGFTRNFASSQAFADTFPDRAGRKLILPDKAKDGLSLDKTKAPDGVYQWLGGKSTELLFGILAEATQDAATTLDVLAYDLNEPDMVACLETVARRAAGGVATLRIVIDDSDDHGKADSAETQAAGRLRTAGAEVHRHHFDGLQHNKVVIVKRNGVAERVICGSTNFSFRGLYIQANNMLLFSAPEAVNLFSQMFALARVGPKALEADPLSKIWHALTAPDGSTVRICFSPHPGTSSVSLTPLEGAIEQATSSIFYSVAFLNQDTKGPIRKALDRLLDKPLFSYGVVNRKSGLKLVKPDGSDGVVDFKYLGAHAPTPFKEEWSGEAGINIHHKFVVTDFDLPSAKLFAGSSNLSFSGEEGNGDHLIQISNARVATAYAIEALRMFDHLHFRTKMEEAGVPKSGAAKAGKGVIKLAKPPGPGETAWFERFYIADSQKLRDRLLFSR</sequence>
<protein>
    <recommendedName>
        <fullName evidence="3">phospholipase D</fullName>
        <ecNumber evidence="3">3.1.4.4</ecNumber>
    </recommendedName>
</protein>
<evidence type="ECO:0000259" key="7">
    <source>
        <dbReference type="Pfam" id="PF13091"/>
    </source>
</evidence>
<organism evidence="8 9">
    <name type="scientific">Rhizobium tubonense</name>
    <dbReference type="NCBI Taxonomy" id="484088"/>
    <lineage>
        <taxon>Bacteria</taxon>
        <taxon>Pseudomonadati</taxon>
        <taxon>Pseudomonadota</taxon>
        <taxon>Alphaproteobacteria</taxon>
        <taxon>Hyphomicrobiales</taxon>
        <taxon>Rhizobiaceae</taxon>
        <taxon>Rhizobium/Agrobacterium group</taxon>
        <taxon>Rhizobium</taxon>
    </lineage>
</organism>
<dbReference type="Gene3D" id="3.30.870.10">
    <property type="entry name" value="Endonuclease Chain A"/>
    <property type="match status" value="2"/>
</dbReference>
<dbReference type="EC" id="3.1.4.4" evidence="3"/>
<dbReference type="RefSeq" id="WP_111164415.1">
    <property type="nucleotide sequence ID" value="NZ_PCDP01000084.1"/>
</dbReference>
<dbReference type="AlphaFoldDB" id="A0A2W4E479"/>
<evidence type="ECO:0000256" key="1">
    <source>
        <dbReference type="ARBA" id="ARBA00000798"/>
    </source>
</evidence>
<comment type="similarity">
    <text evidence="2">Belongs to the phospholipase D family.</text>
</comment>
<reference evidence="8 9" key="1">
    <citation type="journal article" date="2018" name="Sci. Rep.">
        <title>Rhizobium tumorigenes sp. nov., a novel plant tumorigenic bacterium isolated from cane gall tumors on thornless blackberry.</title>
        <authorList>
            <person name="Kuzmanovi N."/>
            <person name="Smalla K."/>
            <person name="Gronow S."/>
            <person name="PuBawska J."/>
        </authorList>
    </citation>
    <scope>NUCLEOTIDE SEQUENCE [LARGE SCALE GENOMIC DNA]</scope>
    <source>
        <strain evidence="8 9">CCBAU 85046</strain>
    </source>
</reference>
<gene>
    <name evidence="8" type="ORF">CPY51_32045</name>
</gene>
<dbReference type="InterPro" id="IPR025202">
    <property type="entry name" value="PLD-like_dom"/>
</dbReference>
<dbReference type="SUPFAM" id="SSF56024">
    <property type="entry name" value="Phospholipase D/nuclease"/>
    <property type="match status" value="2"/>
</dbReference>
<evidence type="ECO:0000256" key="5">
    <source>
        <dbReference type="ARBA" id="ARBA00022963"/>
    </source>
</evidence>
<dbReference type="Pfam" id="PF13091">
    <property type="entry name" value="PLDc_2"/>
    <property type="match status" value="1"/>
</dbReference>
<dbReference type="InterPro" id="IPR051406">
    <property type="entry name" value="PLD_domain"/>
</dbReference>
<dbReference type="OrthoDB" id="9789376at2"/>
<feature type="domain" description="Phospholipase D-like" evidence="7">
    <location>
        <begin position="203"/>
        <end position="330"/>
    </location>
</feature>